<feature type="binding site" description="covalent" evidence="8">
    <location>
        <position position="194"/>
    </location>
    <ligand>
        <name>heme c</name>
        <dbReference type="ChEBI" id="CHEBI:61717"/>
        <label>2</label>
    </ligand>
</feature>
<evidence type="ECO:0000259" key="11">
    <source>
        <dbReference type="PROSITE" id="PS51007"/>
    </source>
</evidence>
<comment type="subcellular location">
    <subcellularLocation>
        <location evidence="1">Periplasm</location>
    </subcellularLocation>
</comment>
<dbReference type="EMBL" id="AP014879">
    <property type="protein sequence ID" value="BAV33263.1"/>
    <property type="molecule type" value="Genomic_DNA"/>
</dbReference>
<name>A0A1B4XEN6_9GAMM</name>
<feature type="binding site" description="covalent" evidence="8">
    <location>
        <position position="51"/>
    </location>
    <ligand>
        <name>heme c</name>
        <dbReference type="ChEBI" id="CHEBI:61717"/>
        <label>1</label>
    </ligand>
</feature>
<dbReference type="GO" id="GO:0004130">
    <property type="term" value="F:cytochrome-c peroxidase activity"/>
    <property type="evidence" value="ECO:0007669"/>
    <property type="project" value="TreeGrafter"/>
</dbReference>
<dbReference type="Proteomes" id="UP000243180">
    <property type="component" value="Chromosome"/>
</dbReference>
<dbReference type="GO" id="GO:0046872">
    <property type="term" value="F:metal ion binding"/>
    <property type="evidence" value="ECO:0007669"/>
    <property type="project" value="UniProtKB-KW"/>
</dbReference>
<keyword evidence="3 9" id="KW-0479">Metal-binding</keyword>
<dbReference type="InterPro" id="IPR026259">
    <property type="entry name" value="MauG/Cytc_peroxidase"/>
</dbReference>
<gene>
    <name evidence="12" type="ORF">SCL_0947</name>
</gene>
<dbReference type="PROSITE" id="PS51007">
    <property type="entry name" value="CYTC"/>
    <property type="match status" value="2"/>
</dbReference>
<dbReference type="InterPro" id="IPR036909">
    <property type="entry name" value="Cyt_c-like_dom_sf"/>
</dbReference>
<feature type="binding site" description="covalent" evidence="8">
    <location>
        <position position="191"/>
    </location>
    <ligand>
        <name>heme c</name>
        <dbReference type="ChEBI" id="CHEBI:61717"/>
        <label>2</label>
    </ligand>
</feature>
<evidence type="ECO:0000256" key="9">
    <source>
        <dbReference type="PIRSR" id="PIRSR000294-2"/>
    </source>
</evidence>
<feature type="binding site" description="axial binding residue" evidence="9">
    <location>
        <position position="195"/>
    </location>
    <ligand>
        <name>heme c</name>
        <dbReference type="ChEBI" id="CHEBI:61717"/>
        <label>2</label>
    </ligand>
    <ligandPart>
        <name>Fe</name>
        <dbReference type="ChEBI" id="CHEBI:18248"/>
    </ligandPart>
</feature>
<evidence type="ECO:0000256" key="7">
    <source>
        <dbReference type="ARBA" id="ARBA00023004"/>
    </source>
</evidence>
<evidence type="ECO:0000256" key="1">
    <source>
        <dbReference type="ARBA" id="ARBA00004418"/>
    </source>
</evidence>
<dbReference type="SUPFAM" id="SSF46626">
    <property type="entry name" value="Cytochrome c"/>
    <property type="match status" value="2"/>
</dbReference>
<evidence type="ECO:0000313" key="13">
    <source>
        <dbReference type="Proteomes" id="UP000243180"/>
    </source>
</evidence>
<evidence type="ECO:0000256" key="5">
    <source>
        <dbReference type="ARBA" id="ARBA00022764"/>
    </source>
</evidence>
<dbReference type="Gene3D" id="1.10.760.10">
    <property type="entry name" value="Cytochrome c-like domain"/>
    <property type="match status" value="2"/>
</dbReference>
<evidence type="ECO:0000313" key="12">
    <source>
        <dbReference type="EMBL" id="BAV33263.1"/>
    </source>
</evidence>
<evidence type="ECO:0000256" key="6">
    <source>
        <dbReference type="ARBA" id="ARBA00023002"/>
    </source>
</evidence>
<evidence type="ECO:0000256" key="10">
    <source>
        <dbReference type="SAM" id="MobiDB-lite"/>
    </source>
</evidence>
<dbReference type="GO" id="GO:0009055">
    <property type="term" value="F:electron transfer activity"/>
    <property type="evidence" value="ECO:0007669"/>
    <property type="project" value="InterPro"/>
</dbReference>
<keyword evidence="2 8" id="KW-0349">Heme</keyword>
<dbReference type="PANTHER" id="PTHR30600:SF7">
    <property type="entry name" value="CYTOCHROME C PEROXIDASE-RELATED"/>
    <property type="match status" value="1"/>
</dbReference>
<dbReference type="GO" id="GO:0020037">
    <property type="term" value="F:heme binding"/>
    <property type="evidence" value="ECO:0007669"/>
    <property type="project" value="InterPro"/>
</dbReference>
<reference evidence="12 13" key="1">
    <citation type="submission" date="2015-05" db="EMBL/GenBank/DDBJ databases">
        <title>Complete genome sequence of a sulfur-oxidizing gammaproteobacterium strain HA5.</title>
        <authorList>
            <person name="Miura A."/>
            <person name="Kojima H."/>
            <person name="Fukui M."/>
        </authorList>
    </citation>
    <scope>NUCLEOTIDE SEQUENCE [LARGE SCALE GENOMIC DNA]</scope>
    <source>
        <strain evidence="12 13">HA5</strain>
    </source>
</reference>
<dbReference type="InterPro" id="IPR051395">
    <property type="entry name" value="Cytochrome_c_Peroxidase/MauG"/>
</dbReference>
<feature type="binding site" description="axial binding residue" evidence="9">
    <location>
        <position position="55"/>
    </location>
    <ligand>
        <name>heme c</name>
        <dbReference type="ChEBI" id="CHEBI:61717"/>
        <label>1</label>
    </ligand>
    <ligandPart>
        <name>Fe</name>
        <dbReference type="ChEBI" id="CHEBI:18248"/>
    </ligandPart>
</feature>
<feature type="domain" description="Cytochrome c" evidence="11">
    <location>
        <begin position="177"/>
        <end position="296"/>
    </location>
</feature>
<keyword evidence="13" id="KW-1185">Reference proteome</keyword>
<dbReference type="GO" id="GO:0042597">
    <property type="term" value="C:periplasmic space"/>
    <property type="evidence" value="ECO:0007669"/>
    <property type="project" value="UniProtKB-SubCell"/>
</dbReference>
<dbReference type="KEGG" id="slim:SCL_0947"/>
<feature type="domain" description="Cytochrome c" evidence="11">
    <location>
        <begin position="29"/>
        <end position="134"/>
    </location>
</feature>
<dbReference type="InterPro" id="IPR009056">
    <property type="entry name" value="Cyt_c-like_dom"/>
</dbReference>
<keyword evidence="6" id="KW-0560">Oxidoreductase</keyword>
<dbReference type="InParanoid" id="A0A1B4XEN6"/>
<proteinExistence type="predicted"/>
<dbReference type="AlphaFoldDB" id="A0A1B4XEN6"/>
<keyword evidence="4" id="KW-0732">Signal</keyword>
<evidence type="ECO:0000256" key="3">
    <source>
        <dbReference type="ARBA" id="ARBA00022723"/>
    </source>
</evidence>
<evidence type="ECO:0000256" key="2">
    <source>
        <dbReference type="ARBA" id="ARBA00022617"/>
    </source>
</evidence>
<protein>
    <submittedName>
        <fullName evidence="12">Cytochrome B6</fullName>
    </submittedName>
</protein>
<keyword evidence="7 9" id="KW-0408">Iron</keyword>
<keyword evidence="5" id="KW-0574">Periplasm</keyword>
<evidence type="ECO:0000256" key="8">
    <source>
        <dbReference type="PIRSR" id="PIRSR000294-1"/>
    </source>
</evidence>
<feature type="compositionally biased region" description="Polar residues" evidence="10">
    <location>
        <begin position="1"/>
        <end position="11"/>
    </location>
</feature>
<dbReference type="Pfam" id="PF03150">
    <property type="entry name" value="CCP_MauG"/>
    <property type="match status" value="1"/>
</dbReference>
<evidence type="ECO:0000256" key="4">
    <source>
        <dbReference type="ARBA" id="ARBA00022729"/>
    </source>
</evidence>
<comment type="cofactor">
    <cofactor evidence="8">
        <name>heme</name>
        <dbReference type="ChEBI" id="CHEBI:30413"/>
    </cofactor>
    <text evidence="8">Binds 2 heme groups.</text>
</comment>
<feature type="region of interest" description="Disordered" evidence="10">
    <location>
        <begin position="1"/>
        <end position="27"/>
    </location>
</feature>
<organism evidence="12 13">
    <name type="scientific">Sulfuricaulis limicola</name>
    <dbReference type="NCBI Taxonomy" id="1620215"/>
    <lineage>
        <taxon>Bacteria</taxon>
        <taxon>Pseudomonadati</taxon>
        <taxon>Pseudomonadota</taxon>
        <taxon>Gammaproteobacteria</taxon>
        <taxon>Acidiferrobacterales</taxon>
        <taxon>Acidiferrobacteraceae</taxon>
        <taxon>Sulfuricaulis</taxon>
    </lineage>
</organism>
<dbReference type="FunCoup" id="A0A1B4XEN6">
    <property type="interactions" value="123"/>
</dbReference>
<accession>A0A1B4XEN6</accession>
<feature type="binding site" description="covalent" evidence="8">
    <location>
        <position position="54"/>
    </location>
    <ligand>
        <name>heme c</name>
        <dbReference type="ChEBI" id="CHEBI:61717"/>
        <label>1</label>
    </ligand>
</feature>
<dbReference type="PANTHER" id="PTHR30600">
    <property type="entry name" value="CYTOCHROME C PEROXIDASE-RELATED"/>
    <property type="match status" value="1"/>
</dbReference>
<dbReference type="RefSeq" id="WP_197702712.1">
    <property type="nucleotide sequence ID" value="NZ_AP014879.1"/>
</dbReference>
<dbReference type="PIRSF" id="PIRSF000294">
    <property type="entry name" value="Cytochrome-c_peroxidase"/>
    <property type="match status" value="1"/>
</dbReference>
<dbReference type="InterPro" id="IPR004852">
    <property type="entry name" value="Di-haem_cyt_c_peroxidsae"/>
</dbReference>
<feature type="binding site" description="axial binding residue" evidence="9">
    <location>
        <position position="271"/>
    </location>
    <ligand>
        <name>heme c</name>
        <dbReference type="ChEBI" id="CHEBI:61717"/>
        <label>2</label>
    </ligand>
    <ligandPart>
        <name>Fe</name>
        <dbReference type="ChEBI" id="CHEBI:18248"/>
    </ligandPart>
</feature>
<comment type="PTM">
    <text evidence="8">Binds 2 heme groups per subunit.</text>
</comment>
<sequence>MVENTETAGTALSNEPIQPLPPPPALDPRKLALGKQLFHDPRLSRDQKTACATCHNLKLGGADGKPRSLRPGGMATPVNTPSIFNAMLNFRLFWDGRAGSLAEHIQGPMEDTGTDWEVALQRLRQDASYVSAFSAAYSDGLTVAAVQDALVTFERSLVTPNGRFDRYLRGDQNAITAEEKEGYRLFKAYGCTACHQGVNAGGNMYQKVGVMGDYFDKRGDLTPADLGRFNVTGLERDRHMFRVPGLRNVALTAPYLHDGRIKTLEDAVKGMSKFMLGRPIEPREVKLIVQFLHTLNGEYDGQPL</sequence>